<dbReference type="PANTHER" id="PTHR43976">
    <property type="entry name" value="SHORT CHAIN DEHYDROGENASE"/>
    <property type="match status" value="1"/>
</dbReference>
<evidence type="ECO:0000256" key="3">
    <source>
        <dbReference type="RuleBase" id="RU000363"/>
    </source>
</evidence>
<dbReference type="Pfam" id="PF00106">
    <property type="entry name" value="adh_short"/>
    <property type="match status" value="1"/>
</dbReference>
<protein>
    <submittedName>
        <fullName evidence="4">SDR family NAD(P)-dependent oxidoreductase</fullName>
    </submittedName>
</protein>
<comment type="caution">
    <text evidence="4">The sequence shown here is derived from an EMBL/GenBank/DDBJ whole genome shotgun (WGS) entry which is preliminary data.</text>
</comment>
<dbReference type="PRINTS" id="PR00080">
    <property type="entry name" value="SDRFAMILY"/>
</dbReference>
<dbReference type="NCBIfam" id="NF006114">
    <property type="entry name" value="PRK08263.1"/>
    <property type="match status" value="1"/>
</dbReference>
<keyword evidence="5" id="KW-1185">Reference proteome</keyword>
<sequence>MKKVWFITGSSRGLGRSLTEAVLATGSKVVATARKPEHLKDLIERFPDQILAISLDVSDKTQIHTAVAKAVKHFGKIDVLVNNAGFGITGAAEAFTDEEVRSQLEVNLYAPIEITRAILPIMRKQRSGHILQISSIGGRVGNAGLSMYQAAKFGLQGFAEALSKEVKALGIKVTSVEPGGFRTDWAGDSMTFAKDVEGYENTVGSIKTFLSSGAFIPMGDPKKAAQVMIELVENPEPPLHLVLGSEAVQILKSADEIRKAEFEKWLPVSISTDHSDSKSFMDTEEGQEYLKVKGIKF</sequence>
<dbReference type="NCBIfam" id="NF004824">
    <property type="entry name" value="PRK06180.1"/>
    <property type="match status" value="1"/>
</dbReference>
<evidence type="ECO:0000313" key="5">
    <source>
        <dbReference type="Proteomes" id="UP000291117"/>
    </source>
</evidence>
<name>A0A4R0NDH6_9SPHI</name>
<gene>
    <name evidence="4" type="ORF">EZ444_11290</name>
</gene>
<proteinExistence type="inferred from homology"/>
<dbReference type="InterPro" id="IPR036291">
    <property type="entry name" value="NAD(P)-bd_dom_sf"/>
</dbReference>
<dbReference type="Proteomes" id="UP000291117">
    <property type="component" value="Unassembled WGS sequence"/>
</dbReference>
<comment type="similarity">
    <text evidence="1 3">Belongs to the short-chain dehydrogenases/reductases (SDR) family.</text>
</comment>
<evidence type="ECO:0000313" key="4">
    <source>
        <dbReference type="EMBL" id="TCC96554.1"/>
    </source>
</evidence>
<evidence type="ECO:0000256" key="1">
    <source>
        <dbReference type="ARBA" id="ARBA00006484"/>
    </source>
</evidence>
<dbReference type="InterPro" id="IPR051911">
    <property type="entry name" value="SDR_oxidoreductase"/>
</dbReference>
<dbReference type="RefSeq" id="WP_131608850.1">
    <property type="nucleotide sequence ID" value="NZ_SJSM01000005.1"/>
</dbReference>
<reference evidence="4 5" key="1">
    <citation type="submission" date="2019-02" db="EMBL/GenBank/DDBJ databases">
        <title>Pedobacter sp. RP-3-8 sp. nov., isolated from Arctic soil.</title>
        <authorList>
            <person name="Dahal R.H."/>
        </authorList>
    </citation>
    <scope>NUCLEOTIDE SEQUENCE [LARGE SCALE GENOMIC DNA]</scope>
    <source>
        <strain evidence="4 5">RP-3-8</strain>
    </source>
</reference>
<dbReference type="Gene3D" id="3.40.50.720">
    <property type="entry name" value="NAD(P)-binding Rossmann-like Domain"/>
    <property type="match status" value="1"/>
</dbReference>
<dbReference type="EMBL" id="SJSM01000005">
    <property type="protein sequence ID" value="TCC96554.1"/>
    <property type="molecule type" value="Genomic_DNA"/>
</dbReference>
<dbReference type="PRINTS" id="PR00081">
    <property type="entry name" value="GDHRDH"/>
</dbReference>
<keyword evidence="2" id="KW-0560">Oxidoreductase</keyword>
<dbReference type="AlphaFoldDB" id="A0A4R0NDH6"/>
<dbReference type="SUPFAM" id="SSF51735">
    <property type="entry name" value="NAD(P)-binding Rossmann-fold domains"/>
    <property type="match status" value="1"/>
</dbReference>
<evidence type="ECO:0000256" key="2">
    <source>
        <dbReference type="ARBA" id="ARBA00023002"/>
    </source>
</evidence>
<dbReference type="CDD" id="cd05374">
    <property type="entry name" value="17beta-HSD-like_SDR_c"/>
    <property type="match status" value="1"/>
</dbReference>
<organism evidence="4 5">
    <name type="scientific">Pedobacter hiemivivus</name>
    <dbReference type="NCBI Taxonomy" id="2530454"/>
    <lineage>
        <taxon>Bacteria</taxon>
        <taxon>Pseudomonadati</taxon>
        <taxon>Bacteroidota</taxon>
        <taxon>Sphingobacteriia</taxon>
        <taxon>Sphingobacteriales</taxon>
        <taxon>Sphingobacteriaceae</taxon>
        <taxon>Pedobacter</taxon>
    </lineage>
</organism>
<dbReference type="InterPro" id="IPR002347">
    <property type="entry name" value="SDR_fam"/>
</dbReference>
<accession>A0A4R0NDH6</accession>
<dbReference type="PANTHER" id="PTHR43976:SF16">
    <property type="entry name" value="SHORT-CHAIN DEHYDROGENASE_REDUCTASE FAMILY PROTEIN"/>
    <property type="match status" value="1"/>
</dbReference>
<dbReference type="OrthoDB" id="1235794at2"/>
<dbReference type="GO" id="GO:0016491">
    <property type="term" value="F:oxidoreductase activity"/>
    <property type="evidence" value="ECO:0007669"/>
    <property type="project" value="UniProtKB-KW"/>
</dbReference>